<comment type="caution">
    <text evidence="11">The sequence shown here is derived from an EMBL/GenBank/DDBJ whole genome shotgun (WGS) entry which is preliminary data.</text>
</comment>
<dbReference type="Pfam" id="PF00018">
    <property type="entry name" value="SH3_1"/>
    <property type="match status" value="1"/>
</dbReference>
<gene>
    <name evidence="11" type="ORF">GBAR_LOCUS16620</name>
</gene>
<feature type="compositionally biased region" description="Polar residues" evidence="8">
    <location>
        <begin position="399"/>
        <end position="408"/>
    </location>
</feature>
<evidence type="ECO:0000256" key="3">
    <source>
        <dbReference type="ARBA" id="ARBA00022443"/>
    </source>
</evidence>
<feature type="compositionally biased region" description="Low complexity" evidence="8">
    <location>
        <begin position="140"/>
        <end position="165"/>
    </location>
</feature>
<evidence type="ECO:0000256" key="7">
    <source>
        <dbReference type="PROSITE-ProRule" id="PRU00192"/>
    </source>
</evidence>
<dbReference type="SUPFAM" id="SSF89009">
    <property type="entry name" value="GAT-like domain"/>
    <property type="match status" value="1"/>
</dbReference>
<comment type="similarity">
    <text evidence="2">Belongs to the STAM family.</text>
</comment>
<keyword evidence="3 7" id="KW-0728">SH3 domain</keyword>
<feature type="compositionally biased region" description="Low complexity" evidence="8">
    <location>
        <begin position="460"/>
        <end position="471"/>
    </location>
</feature>
<dbReference type="InterPro" id="IPR008942">
    <property type="entry name" value="ENTH_VHS"/>
</dbReference>
<dbReference type="PANTHER" id="PTHR45929">
    <property type="entry name" value="JAK PATHWAY SIGNAL TRANSDUCTION ADAPTOR MOLECULE"/>
    <property type="match status" value="1"/>
</dbReference>
<feature type="domain" description="VHS" evidence="10">
    <location>
        <begin position="9"/>
        <end position="140"/>
    </location>
</feature>
<sequence length="489" mass="53601">MSYDSDVVSATGGVGEADWDKIIKLCNRIRDSVGPTSMHQAMQSVMKRVKHGNPAVQIHALTLLEACVSNCGQDFQKELTTQFFQTDIKSILLGRYTDAKVAQRLKELLLSWSSEFKSAPHMKDLHKFMEQLRRDGVNFSTPAAAPPSSTLSSSSSPFPATAQTTQTSREEDDLRKAIQLSLQDSTNPPPSSSSSSSSPSVSVSRPVKKEARKVRAIYDFQAAEDNELSFRAGEIVTLLDDSDENWWRGETQLGQGLFPASFVSKNLNKDPEPSTQEKKKSKKKTKTGVSATNSARPINVGGAEGVVNEQKVDLLLDMLKSADVKDTSREESKTVKELESEVQSMRSVVEQTVQQLTAQEEAMQSVSSQFNEALDLYRKMLAEGPRLSDIATPAMMSSYSQPGQQHGMTTHETHSMSNHQVPPHPQSGMGTQQFLQNGIGMQPQYTGIQPPATFQSLPPQSGMGMQQSGMGTQVQHGTGTQCFRDSSLY</sequence>
<dbReference type="GO" id="GO:0033565">
    <property type="term" value="C:ESCRT-0 complex"/>
    <property type="evidence" value="ECO:0007669"/>
    <property type="project" value="TreeGrafter"/>
</dbReference>
<dbReference type="PROSITE" id="PS50002">
    <property type="entry name" value="SH3"/>
    <property type="match status" value="1"/>
</dbReference>
<evidence type="ECO:0000256" key="5">
    <source>
        <dbReference type="ARBA" id="ARBA00022753"/>
    </source>
</evidence>
<evidence type="ECO:0000256" key="8">
    <source>
        <dbReference type="SAM" id="MobiDB-lite"/>
    </source>
</evidence>
<dbReference type="Gene3D" id="1.20.5.1940">
    <property type="match status" value="1"/>
</dbReference>
<dbReference type="InterPro" id="IPR050670">
    <property type="entry name" value="STAM"/>
</dbReference>
<dbReference type="PRINTS" id="PR01887">
    <property type="entry name" value="SPECTRNALPHA"/>
</dbReference>
<reference evidence="11" key="1">
    <citation type="submission" date="2023-03" db="EMBL/GenBank/DDBJ databases">
        <authorList>
            <person name="Steffen K."/>
            <person name="Cardenas P."/>
        </authorList>
    </citation>
    <scope>NUCLEOTIDE SEQUENCE</scope>
</reference>
<dbReference type="SUPFAM" id="SSF48464">
    <property type="entry name" value="ENTH/VHS domain"/>
    <property type="match status" value="1"/>
</dbReference>
<dbReference type="SUPFAM" id="SSF50044">
    <property type="entry name" value="SH3-domain"/>
    <property type="match status" value="1"/>
</dbReference>
<proteinExistence type="inferred from homology"/>
<evidence type="ECO:0000259" key="9">
    <source>
        <dbReference type="PROSITE" id="PS50002"/>
    </source>
</evidence>
<dbReference type="EMBL" id="CASHTH010002392">
    <property type="protein sequence ID" value="CAI8029247.1"/>
    <property type="molecule type" value="Genomic_DNA"/>
</dbReference>
<name>A0AA35WWK5_GEOBA</name>
<evidence type="ECO:0000256" key="1">
    <source>
        <dbReference type="ARBA" id="ARBA00004177"/>
    </source>
</evidence>
<keyword evidence="4" id="KW-0813">Transport</keyword>
<dbReference type="SMART" id="SM00326">
    <property type="entry name" value="SH3"/>
    <property type="match status" value="1"/>
</dbReference>
<dbReference type="InterPro" id="IPR036028">
    <property type="entry name" value="SH3-like_dom_sf"/>
</dbReference>
<dbReference type="Gene3D" id="1.25.40.90">
    <property type="match status" value="1"/>
</dbReference>
<dbReference type="Gene3D" id="6.10.140.100">
    <property type="match status" value="1"/>
</dbReference>
<dbReference type="SMART" id="SM00288">
    <property type="entry name" value="VHS"/>
    <property type="match status" value="1"/>
</dbReference>
<dbReference type="Proteomes" id="UP001174909">
    <property type="component" value="Unassembled WGS sequence"/>
</dbReference>
<dbReference type="GO" id="GO:0035091">
    <property type="term" value="F:phosphatidylinositol binding"/>
    <property type="evidence" value="ECO:0007669"/>
    <property type="project" value="InterPro"/>
</dbReference>
<organism evidence="11 12">
    <name type="scientific">Geodia barretti</name>
    <name type="common">Barrett's horny sponge</name>
    <dbReference type="NCBI Taxonomy" id="519541"/>
    <lineage>
        <taxon>Eukaryota</taxon>
        <taxon>Metazoa</taxon>
        <taxon>Porifera</taxon>
        <taxon>Demospongiae</taxon>
        <taxon>Heteroscleromorpha</taxon>
        <taxon>Tetractinellida</taxon>
        <taxon>Astrophorina</taxon>
        <taxon>Geodiidae</taxon>
        <taxon>Geodia</taxon>
    </lineage>
</organism>
<dbReference type="PANTHER" id="PTHR45929:SF3">
    <property type="entry name" value="JAK PATHWAY SIGNAL TRANSDUCTION ADAPTOR MOLECULE"/>
    <property type="match status" value="1"/>
</dbReference>
<feature type="compositionally biased region" description="Polar residues" evidence="8">
    <location>
        <begin position="472"/>
        <end position="489"/>
    </location>
</feature>
<dbReference type="PROSITE" id="PS50179">
    <property type="entry name" value="VHS"/>
    <property type="match status" value="1"/>
</dbReference>
<evidence type="ECO:0000256" key="2">
    <source>
        <dbReference type="ARBA" id="ARBA00009666"/>
    </source>
</evidence>
<accession>A0AA35WWK5</accession>
<evidence type="ECO:0000259" key="10">
    <source>
        <dbReference type="PROSITE" id="PS50179"/>
    </source>
</evidence>
<keyword evidence="12" id="KW-1185">Reference proteome</keyword>
<dbReference type="PRINTS" id="PR00452">
    <property type="entry name" value="SH3DOMAIN"/>
</dbReference>
<protein>
    <submittedName>
        <fullName evidence="11">Signal transducing adapter molecule 1</fullName>
    </submittedName>
</protein>
<dbReference type="Gene3D" id="2.30.30.40">
    <property type="entry name" value="SH3 Domains"/>
    <property type="match status" value="1"/>
</dbReference>
<keyword evidence="5" id="KW-0967">Endosome</keyword>
<evidence type="ECO:0000256" key="6">
    <source>
        <dbReference type="ARBA" id="ARBA00022927"/>
    </source>
</evidence>
<feature type="domain" description="SH3" evidence="9">
    <location>
        <begin position="209"/>
        <end position="268"/>
    </location>
</feature>
<dbReference type="AlphaFoldDB" id="A0AA35WWK5"/>
<evidence type="ECO:0000313" key="12">
    <source>
        <dbReference type="Proteomes" id="UP001174909"/>
    </source>
</evidence>
<feature type="region of interest" description="Disordered" evidence="8">
    <location>
        <begin position="264"/>
        <end position="297"/>
    </location>
</feature>
<dbReference type="GO" id="GO:0043130">
    <property type="term" value="F:ubiquitin binding"/>
    <property type="evidence" value="ECO:0007669"/>
    <property type="project" value="InterPro"/>
</dbReference>
<feature type="region of interest" description="Disordered" evidence="8">
    <location>
        <begin position="138"/>
        <end position="208"/>
    </location>
</feature>
<keyword evidence="6" id="KW-0653">Protein transport</keyword>
<dbReference type="InterPro" id="IPR001452">
    <property type="entry name" value="SH3_domain"/>
</dbReference>
<evidence type="ECO:0000313" key="11">
    <source>
        <dbReference type="EMBL" id="CAI8029247.1"/>
    </source>
</evidence>
<feature type="compositionally biased region" description="Basic and acidic residues" evidence="8">
    <location>
        <begin position="267"/>
        <end position="278"/>
    </location>
</feature>
<dbReference type="InterPro" id="IPR003903">
    <property type="entry name" value="UIM_dom"/>
</dbReference>
<feature type="region of interest" description="Disordered" evidence="8">
    <location>
        <begin position="460"/>
        <end position="489"/>
    </location>
</feature>
<feature type="compositionally biased region" description="Low complexity" evidence="8">
    <location>
        <begin position="192"/>
        <end position="205"/>
    </location>
</feature>
<dbReference type="GO" id="GO:0043328">
    <property type="term" value="P:protein transport to vacuole involved in ubiquitin-dependent protein catabolic process via the multivesicular body sorting pathway"/>
    <property type="evidence" value="ECO:0007669"/>
    <property type="project" value="TreeGrafter"/>
</dbReference>
<evidence type="ECO:0000256" key="4">
    <source>
        <dbReference type="ARBA" id="ARBA00022448"/>
    </source>
</evidence>
<feature type="region of interest" description="Disordered" evidence="8">
    <location>
        <begin position="399"/>
        <end position="427"/>
    </location>
</feature>
<dbReference type="InterPro" id="IPR002014">
    <property type="entry name" value="VHS_dom"/>
</dbReference>
<dbReference type="Pfam" id="PF02809">
    <property type="entry name" value="UIM"/>
    <property type="match status" value="1"/>
</dbReference>
<dbReference type="PROSITE" id="PS50330">
    <property type="entry name" value="UIM"/>
    <property type="match status" value="1"/>
</dbReference>
<comment type="subcellular location">
    <subcellularLocation>
        <location evidence="1">Endosome</location>
    </subcellularLocation>
</comment>
<dbReference type="Pfam" id="PF00790">
    <property type="entry name" value="VHS"/>
    <property type="match status" value="1"/>
</dbReference>